<feature type="transmembrane region" description="Helical" evidence="1">
    <location>
        <begin position="46"/>
        <end position="67"/>
    </location>
</feature>
<proteinExistence type="predicted"/>
<feature type="transmembrane region" description="Helical" evidence="1">
    <location>
        <begin position="6"/>
        <end position="25"/>
    </location>
</feature>
<name>A0ABQ4KA02_9BACI</name>
<gene>
    <name evidence="2" type="ORF">J1TS3_36800</name>
</gene>
<sequence>MEYLSLIISLIWLLGIILITLMDLIMKHTDNVPEEIKDLMSMYHTLNLSGKGLIIFIIGGSAMAELFHKIVNLNVKKVK</sequence>
<keyword evidence="1" id="KW-1133">Transmembrane helix</keyword>
<accession>A0ABQ4KA02</accession>
<reference evidence="2 3" key="1">
    <citation type="submission" date="2021-03" db="EMBL/GenBank/DDBJ databases">
        <title>Antimicrobial resistance genes in bacteria isolated from Japanese honey, and their potential for conferring macrolide and lincosamide resistance in the American foulbrood pathogen Paenibacillus larvae.</title>
        <authorList>
            <person name="Okamoto M."/>
            <person name="Kumagai M."/>
            <person name="Kanamori H."/>
            <person name="Takamatsu D."/>
        </authorList>
    </citation>
    <scope>NUCLEOTIDE SEQUENCE [LARGE SCALE GENOMIC DNA]</scope>
    <source>
        <strain evidence="2 3">J1TS3</strain>
    </source>
</reference>
<evidence type="ECO:0000313" key="3">
    <source>
        <dbReference type="Proteomes" id="UP000680279"/>
    </source>
</evidence>
<keyword evidence="1" id="KW-0472">Membrane</keyword>
<keyword evidence="3" id="KW-1185">Reference proteome</keyword>
<keyword evidence="1" id="KW-0812">Transmembrane</keyword>
<dbReference type="EMBL" id="BOQT01000018">
    <property type="protein sequence ID" value="GIN22546.1"/>
    <property type="molecule type" value="Genomic_DNA"/>
</dbReference>
<dbReference type="RefSeq" id="WP_212963666.1">
    <property type="nucleotide sequence ID" value="NZ_BOQT01000018.1"/>
</dbReference>
<protein>
    <submittedName>
        <fullName evidence="2">Uncharacterized protein</fullName>
    </submittedName>
</protein>
<evidence type="ECO:0000256" key="1">
    <source>
        <dbReference type="SAM" id="Phobius"/>
    </source>
</evidence>
<organism evidence="2 3">
    <name type="scientific">Siminovitchia fordii</name>
    <dbReference type="NCBI Taxonomy" id="254759"/>
    <lineage>
        <taxon>Bacteria</taxon>
        <taxon>Bacillati</taxon>
        <taxon>Bacillota</taxon>
        <taxon>Bacilli</taxon>
        <taxon>Bacillales</taxon>
        <taxon>Bacillaceae</taxon>
        <taxon>Siminovitchia</taxon>
    </lineage>
</organism>
<evidence type="ECO:0000313" key="2">
    <source>
        <dbReference type="EMBL" id="GIN22546.1"/>
    </source>
</evidence>
<comment type="caution">
    <text evidence="2">The sequence shown here is derived from an EMBL/GenBank/DDBJ whole genome shotgun (WGS) entry which is preliminary data.</text>
</comment>
<dbReference type="Proteomes" id="UP000680279">
    <property type="component" value="Unassembled WGS sequence"/>
</dbReference>